<dbReference type="SUPFAM" id="SSF52172">
    <property type="entry name" value="CheY-like"/>
    <property type="match status" value="1"/>
</dbReference>
<evidence type="ECO:0000256" key="2">
    <source>
        <dbReference type="PROSITE-ProRule" id="PRU00169"/>
    </source>
</evidence>
<dbReference type="InterPro" id="IPR001789">
    <property type="entry name" value="Sig_transdc_resp-reg_receiver"/>
</dbReference>
<reference evidence="5" key="1">
    <citation type="journal article" date="2019" name="Int. J. Syst. Evol. Microbiol.">
        <title>The Global Catalogue of Microorganisms (GCM) 10K type strain sequencing project: providing services to taxonomists for standard genome sequencing and annotation.</title>
        <authorList>
            <consortium name="The Broad Institute Genomics Platform"/>
            <consortium name="The Broad Institute Genome Sequencing Center for Infectious Disease"/>
            <person name="Wu L."/>
            <person name="Ma J."/>
        </authorList>
    </citation>
    <scope>NUCLEOTIDE SEQUENCE [LARGE SCALE GENOMIC DNA]</scope>
    <source>
        <strain evidence="5">JCM 18200</strain>
    </source>
</reference>
<dbReference type="RefSeq" id="WP_345231755.1">
    <property type="nucleotide sequence ID" value="NZ_BAABIQ010000033.1"/>
</dbReference>
<comment type="caution">
    <text evidence="2">Lacks conserved residue(s) required for the propagation of feature annotation.</text>
</comment>
<protein>
    <recommendedName>
        <fullName evidence="3">Response regulatory domain-containing protein</fullName>
    </recommendedName>
</protein>
<comment type="caution">
    <text evidence="4">The sequence shown here is derived from an EMBL/GenBank/DDBJ whole genome shotgun (WGS) entry which is preliminary data.</text>
</comment>
<evidence type="ECO:0000256" key="1">
    <source>
        <dbReference type="ARBA" id="ARBA00022553"/>
    </source>
</evidence>
<dbReference type="Proteomes" id="UP001501411">
    <property type="component" value="Unassembled WGS sequence"/>
</dbReference>
<dbReference type="PROSITE" id="PS50110">
    <property type="entry name" value="RESPONSE_REGULATORY"/>
    <property type="match status" value="1"/>
</dbReference>
<organism evidence="4 5">
    <name type="scientific">Olivibacter ginsenosidimutans</name>
    <dbReference type="NCBI Taxonomy" id="1176537"/>
    <lineage>
        <taxon>Bacteria</taxon>
        <taxon>Pseudomonadati</taxon>
        <taxon>Bacteroidota</taxon>
        <taxon>Sphingobacteriia</taxon>
        <taxon>Sphingobacteriales</taxon>
        <taxon>Sphingobacteriaceae</taxon>
        <taxon>Olivibacter</taxon>
    </lineage>
</organism>
<dbReference type="Gene3D" id="3.40.50.2300">
    <property type="match status" value="1"/>
</dbReference>
<name>A0ABP9BAK8_9SPHI</name>
<keyword evidence="1" id="KW-0597">Phosphoprotein</keyword>
<dbReference type="SMART" id="SM00448">
    <property type="entry name" value="REC"/>
    <property type="match status" value="1"/>
</dbReference>
<dbReference type="PANTHER" id="PTHR44591">
    <property type="entry name" value="STRESS RESPONSE REGULATOR PROTEIN 1"/>
    <property type="match status" value="1"/>
</dbReference>
<dbReference type="EMBL" id="BAABIQ010000033">
    <property type="protein sequence ID" value="GAA4792821.1"/>
    <property type="molecule type" value="Genomic_DNA"/>
</dbReference>
<dbReference type="CDD" id="cd00156">
    <property type="entry name" value="REC"/>
    <property type="match status" value="1"/>
</dbReference>
<evidence type="ECO:0000313" key="5">
    <source>
        <dbReference type="Proteomes" id="UP001501411"/>
    </source>
</evidence>
<accession>A0ABP9BAK8</accession>
<keyword evidence="5" id="KW-1185">Reference proteome</keyword>
<evidence type="ECO:0000259" key="3">
    <source>
        <dbReference type="PROSITE" id="PS50110"/>
    </source>
</evidence>
<feature type="domain" description="Response regulatory" evidence="3">
    <location>
        <begin position="1"/>
        <end position="118"/>
    </location>
</feature>
<evidence type="ECO:0000313" key="4">
    <source>
        <dbReference type="EMBL" id="GAA4792821.1"/>
    </source>
</evidence>
<dbReference type="InterPro" id="IPR011006">
    <property type="entry name" value="CheY-like_superfamily"/>
</dbReference>
<proteinExistence type="predicted"/>
<dbReference type="Pfam" id="PF00072">
    <property type="entry name" value="Response_reg"/>
    <property type="match status" value="1"/>
</dbReference>
<gene>
    <name evidence="4" type="ORF">GCM10023231_21260</name>
</gene>
<dbReference type="PANTHER" id="PTHR44591:SF3">
    <property type="entry name" value="RESPONSE REGULATORY DOMAIN-CONTAINING PROTEIN"/>
    <property type="match status" value="1"/>
</dbReference>
<sequence length="223" mass="25063">MILMIDNCPDELTQYAELFENSPFKTDHAFSGHDALKKIINCTYNLLLLKIQLPDLSGLEIAETIKGLKKVEDVPIFFISDTPLNAADLAKLYQLGAWDCFIKPIDKLVLYHKLRHAVHLHQTYARLRVSEQTLLKELTIWKQVEENKGTIAQLSIAKFGAPLASVNSYISLVLDAIKQGNSKRAIDLLVKSGTQLKKLEDYLKNAENPLPQKSTTTISSSRT</sequence>
<dbReference type="InterPro" id="IPR050595">
    <property type="entry name" value="Bact_response_regulator"/>
</dbReference>